<dbReference type="Proteomes" id="UP000499080">
    <property type="component" value="Unassembled WGS sequence"/>
</dbReference>
<sequence>MTSSLAQVATKRKKAASSFMTLAAVYQDKVLSDSFAVLISDIPCFKEGKLLSVPAIQDGISQSQVNKVYEIAEEWGLSENISALCFDTTASSIGWENGANVQLENHLKRKLLFLACKHHDFELHEDTAWKSVFGTSMSSDNTEFKEFQEKLLTVKNCKGQFKKLQIEDCKLRSLKEITVSFLTMVLQ</sequence>
<gene>
    <name evidence="1" type="ORF">AVEN_123968_1</name>
</gene>
<organism evidence="1 2">
    <name type="scientific">Araneus ventricosus</name>
    <name type="common">Orbweaver spider</name>
    <name type="synonym">Epeira ventricosa</name>
    <dbReference type="NCBI Taxonomy" id="182803"/>
    <lineage>
        <taxon>Eukaryota</taxon>
        <taxon>Metazoa</taxon>
        <taxon>Ecdysozoa</taxon>
        <taxon>Arthropoda</taxon>
        <taxon>Chelicerata</taxon>
        <taxon>Arachnida</taxon>
        <taxon>Araneae</taxon>
        <taxon>Araneomorphae</taxon>
        <taxon>Entelegynae</taxon>
        <taxon>Araneoidea</taxon>
        <taxon>Araneidae</taxon>
        <taxon>Araneus</taxon>
    </lineage>
</organism>
<comment type="caution">
    <text evidence="1">The sequence shown here is derived from an EMBL/GenBank/DDBJ whole genome shotgun (WGS) entry which is preliminary data.</text>
</comment>
<dbReference type="EMBL" id="BGPR01000330">
    <property type="protein sequence ID" value="GBM13549.1"/>
    <property type="molecule type" value="Genomic_DNA"/>
</dbReference>
<evidence type="ECO:0000313" key="2">
    <source>
        <dbReference type="Proteomes" id="UP000499080"/>
    </source>
</evidence>
<dbReference type="AlphaFoldDB" id="A0A4Y2DBE2"/>
<name>A0A4Y2DBE2_ARAVE</name>
<reference evidence="1 2" key="1">
    <citation type="journal article" date="2019" name="Sci. Rep.">
        <title>Orb-weaving spider Araneus ventricosus genome elucidates the spidroin gene catalogue.</title>
        <authorList>
            <person name="Kono N."/>
            <person name="Nakamura H."/>
            <person name="Ohtoshi R."/>
            <person name="Moran D.A.P."/>
            <person name="Shinohara A."/>
            <person name="Yoshida Y."/>
            <person name="Fujiwara M."/>
            <person name="Mori M."/>
            <person name="Tomita M."/>
            <person name="Arakawa K."/>
        </authorList>
    </citation>
    <scope>NUCLEOTIDE SEQUENCE [LARGE SCALE GENOMIC DNA]</scope>
</reference>
<keyword evidence="2" id="KW-1185">Reference proteome</keyword>
<protein>
    <submittedName>
        <fullName evidence="1">Uncharacterized protein</fullName>
    </submittedName>
</protein>
<accession>A0A4Y2DBE2</accession>
<evidence type="ECO:0000313" key="1">
    <source>
        <dbReference type="EMBL" id="GBM13549.1"/>
    </source>
</evidence>
<dbReference type="OrthoDB" id="6380626at2759"/>
<proteinExistence type="predicted"/>